<evidence type="ECO:0000259" key="19">
    <source>
        <dbReference type="PROSITE" id="PS50901"/>
    </source>
</evidence>
<evidence type="ECO:0000256" key="8">
    <source>
        <dbReference type="ARBA" id="ARBA00022829"/>
    </source>
</evidence>
<keyword evidence="5" id="KW-0132">Cell division</keyword>
<dbReference type="CDD" id="cd01127">
    <property type="entry name" value="TrwB_TraG_TraD_VirD4"/>
    <property type="match status" value="1"/>
</dbReference>
<comment type="function">
    <text evidence="14">Essential cell division protein that coordinates cell division and chromosome segregation. The N-terminus is involved in assembly of the cell-division machinery. The C-terminus functions as a DNA motor that moves dsDNA in an ATP-dependent manner towards the dif recombination site, which is located within the replication terminus region. Translocation stops specifically at Xer-dif sites, where FtsK interacts with the Xer recombinase, allowing activation of chromosome unlinking by recombination. FtsK orienting polar sequences (KOPS) guide the direction of DNA translocation. FtsK can remove proteins from DNA as it translocates, but translocation stops specifically at XerCD-dif site, thereby preventing removal of XerC and XerD from dif.</text>
</comment>
<dbReference type="InterPro" id="IPR041027">
    <property type="entry name" value="FtsK_alpha"/>
</dbReference>
<dbReference type="SUPFAM" id="SSF52540">
    <property type="entry name" value="P-loop containing nucleoside triphosphate hydrolases"/>
    <property type="match status" value="1"/>
</dbReference>
<feature type="transmembrane region" description="Helical" evidence="18">
    <location>
        <begin position="109"/>
        <end position="128"/>
    </location>
</feature>
<dbReference type="SMART" id="SM00382">
    <property type="entry name" value="AAA"/>
    <property type="match status" value="1"/>
</dbReference>
<dbReference type="InterPro" id="IPR027417">
    <property type="entry name" value="P-loop_NTPase"/>
</dbReference>
<evidence type="ECO:0000256" key="9">
    <source>
        <dbReference type="ARBA" id="ARBA00022840"/>
    </source>
</evidence>
<keyword evidence="13" id="KW-0131">Cell cycle</keyword>
<feature type="transmembrane region" description="Helical" evidence="18">
    <location>
        <begin position="148"/>
        <end position="181"/>
    </location>
</feature>
<evidence type="ECO:0000256" key="5">
    <source>
        <dbReference type="ARBA" id="ARBA00022618"/>
    </source>
</evidence>
<dbReference type="InterPro" id="IPR002543">
    <property type="entry name" value="FtsK_dom"/>
</dbReference>
<evidence type="ECO:0000256" key="13">
    <source>
        <dbReference type="ARBA" id="ARBA00023306"/>
    </source>
</evidence>
<dbReference type="Pfam" id="PF17854">
    <property type="entry name" value="FtsK_alpha"/>
    <property type="match status" value="1"/>
</dbReference>
<dbReference type="Gene3D" id="1.10.10.10">
    <property type="entry name" value="Winged helix-like DNA-binding domain superfamily/Winged helix DNA-binding domain"/>
    <property type="match status" value="1"/>
</dbReference>
<keyword evidence="9 16" id="KW-0067">ATP-binding</keyword>
<feature type="domain" description="FtsK" evidence="19">
    <location>
        <begin position="751"/>
        <end position="970"/>
    </location>
</feature>
<dbReference type="PROSITE" id="PS50901">
    <property type="entry name" value="FTSK"/>
    <property type="match status" value="1"/>
</dbReference>
<dbReference type="PANTHER" id="PTHR22683:SF41">
    <property type="entry name" value="DNA TRANSLOCASE FTSK"/>
    <property type="match status" value="1"/>
</dbReference>
<feature type="compositionally biased region" description="Basic and acidic residues" evidence="17">
    <location>
        <begin position="442"/>
        <end position="463"/>
    </location>
</feature>
<feature type="binding site" evidence="16">
    <location>
        <begin position="768"/>
        <end position="775"/>
    </location>
    <ligand>
        <name>ATP</name>
        <dbReference type="ChEBI" id="CHEBI:30616"/>
    </ligand>
</feature>
<comment type="subunit">
    <text evidence="15">Homohexamer. Forms a ring that surrounds DNA.</text>
</comment>
<dbReference type="InterPro" id="IPR018541">
    <property type="entry name" value="Ftsk_gamma"/>
</dbReference>
<dbReference type="Pfam" id="PF13491">
    <property type="entry name" value="FtsK_4TM"/>
    <property type="match status" value="1"/>
</dbReference>
<dbReference type="SMART" id="SM00843">
    <property type="entry name" value="Ftsk_gamma"/>
    <property type="match status" value="1"/>
</dbReference>
<comment type="similarity">
    <text evidence="2">Belongs to the FtsK/SpoIIIE/SftA family.</text>
</comment>
<dbReference type="InterPro" id="IPR025199">
    <property type="entry name" value="FtsK_4TM"/>
</dbReference>
<keyword evidence="21" id="KW-1185">Reference proteome</keyword>
<dbReference type="Gene3D" id="3.30.980.40">
    <property type="match status" value="1"/>
</dbReference>
<feature type="transmembrane region" description="Helical" evidence="18">
    <location>
        <begin position="28"/>
        <end position="47"/>
    </location>
</feature>
<evidence type="ECO:0000313" key="21">
    <source>
        <dbReference type="Proteomes" id="UP001438953"/>
    </source>
</evidence>
<reference evidence="20 21" key="1">
    <citation type="submission" date="2024-06" db="EMBL/GenBank/DDBJ databases">
        <title>Thioclava kandeliae sp. nov. from a rhizosphere soil sample of Kandelia candel in a mangrove.</title>
        <authorList>
            <person name="Mu T."/>
        </authorList>
    </citation>
    <scope>NUCLEOTIDE SEQUENCE [LARGE SCALE GENOMIC DNA]</scope>
    <source>
        <strain evidence="20 21">CPCC 100088</strain>
    </source>
</reference>
<dbReference type="SUPFAM" id="SSF46785">
    <property type="entry name" value="Winged helix' DNA-binding domain"/>
    <property type="match status" value="1"/>
</dbReference>
<feature type="region of interest" description="Disordered" evidence="17">
    <location>
        <begin position="499"/>
        <end position="536"/>
    </location>
</feature>
<evidence type="ECO:0000256" key="4">
    <source>
        <dbReference type="ARBA" id="ARBA00022475"/>
    </source>
</evidence>
<comment type="subcellular location">
    <subcellularLocation>
        <location evidence="1">Cell membrane</location>
        <topology evidence="1">Multi-pass membrane protein</topology>
    </subcellularLocation>
</comment>
<keyword evidence="10 18" id="KW-1133">Transmembrane helix</keyword>
<keyword evidence="7 16" id="KW-0547">Nucleotide-binding</keyword>
<accession>A0ABV1SGC9</accession>
<evidence type="ECO:0000256" key="7">
    <source>
        <dbReference type="ARBA" id="ARBA00022741"/>
    </source>
</evidence>
<dbReference type="Proteomes" id="UP001438953">
    <property type="component" value="Unassembled WGS sequence"/>
</dbReference>
<keyword evidence="8" id="KW-0159">Chromosome partition</keyword>
<dbReference type="Pfam" id="PF01580">
    <property type="entry name" value="FtsK_SpoIIIE"/>
    <property type="match status" value="1"/>
</dbReference>
<dbReference type="EMBL" id="JAYWLC010000006">
    <property type="protein sequence ID" value="MER5171960.1"/>
    <property type="molecule type" value="Genomic_DNA"/>
</dbReference>
<evidence type="ECO:0000256" key="10">
    <source>
        <dbReference type="ARBA" id="ARBA00022989"/>
    </source>
</evidence>
<dbReference type="InterPro" id="IPR050206">
    <property type="entry name" value="FtsK/SpoIIIE/SftA"/>
</dbReference>
<dbReference type="InterPro" id="IPR003593">
    <property type="entry name" value="AAA+_ATPase"/>
</dbReference>
<dbReference type="PANTHER" id="PTHR22683">
    <property type="entry name" value="SPORULATION PROTEIN RELATED"/>
    <property type="match status" value="1"/>
</dbReference>
<dbReference type="Gene3D" id="3.40.50.300">
    <property type="entry name" value="P-loop containing nucleotide triphosphate hydrolases"/>
    <property type="match status" value="1"/>
</dbReference>
<proteinExistence type="inferred from homology"/>
<dbReference type="InterPro" id="IPR036390">
    <property type="entry name" value="WH_DNA-bd_sf"/>
</dbReference>
<evidence type="ECO:0000256" key="2">
    <source>
        <dbReference type="ARBA" id="ARBA00006474"/>
    </source>
</evidence>
<evidence type="ECO:0000256" key="17">
    <source>
        <dbReference type="SAM" id="MobiDB-lite"/>
    </source>
</evidence>
<gene>
    <name evidence="20" type="ORF">VSX56_09235</name>
</gene>
<evidence type="ECO:0000256" key="12">
    <source>
        <dbReference type="ARBA" id="ARBA00023136"/>
    </source>
</evidence>
<keyword evidence="4" id="KW-1003">Cell membrane</keyword>
<protein>
    <recommendedName>
        <fullName evidence="3">DNA translocase FtsK</fullName>
    </recommendedName>
</protein>
<sequence length="1117" mass="122976">MALYQMRQRDPLLDQNTQALLERRGKELAGAGLIVLAALLTMMLASYSPEDPSWMAATDGEVHNWLGRIGAGLASPLYVIFGRGAWLLPVSAALWGVRFMTHRGEERALPRLIFLPIAIAVSSVHAALLVPGAEWTANFGLGGHFGDMIAGMMLGIVGASAFVVKFLSLVFVALSIAMTLFVTGFIKPELQNILRFLLLGLLAIYDTIMRMVGQGASASVLAARGAAERHRSRRAEAQAHAEELAAWEAQQEYQAEAVARPARRVAYQEPVFEEEDEVLYDEEPYQEPPRGNFLTRIIRPTDTMPEPQLEPEIVDFRYDDLRAEPAEAPSPDRIKARIAEAVHQRRQAPPAPRVQRSAPQRYAEPELEEVESYEPARPEAPRSVMAAVARRLARGPKPRERVEPQLKAEPARIEPPLRAEPRYMPRFGGAHAGAEAPVYAARPEEVSQARSRLMAEPRNEFAKQDQWLDQGYHMDEVEEAEPQGFEPFDVDAFGELDESYGSARVSPEPEEAPRARFSAPVEPYDAPQDEPEETDMSTATYRTIQRGEAYAEDATLSGDDHDEMEDLAPIAAEPARPVAAEAPMANARTVAQGESLNRSAIQKPAKMPPATHANYEMPPINLLTDPASIPRHQLPDEQLEENARQLENVLEDYGVKGEIVSVRPGPVVTMYELEPAPGLKASRVIGLADDIARSMSALSARVSTVPGRTVIGIELPNDHREKVVLREILTARDFSDGNMRLPLALGKDIGGEPVVANLAKMPHLLIAGTTGSGKSVAINTMILSLLYRLTPDECRLIMIDPKMLELSVYDGIPHLLSPVVTDPKKAVVALKWVVGEMEDRYRKMSKMGVRNIEGYNGRVKETLAKGEMFKRTVQTGFDEETGEPIFETDEFQPEPFPYIVVIVDEMADLMMVAGKEIEACIQRLAQMARASGIHLIMATQRPSVDVITGTIKANFPTRISFQVTSKIDSRTILGEQGAEQLLGMGDMLYMGTGSRLNRVHGPFCSDEEVEEVVNHLKSFGPPSYMSGVVEGPEDDKASDIDAVLGLNTGGNTGNEDALYDQAVQIVAKDRKCSTSYIQRKLGIGYNKAARLVEQMEENHVVSSANHVGKREILIPEA</sequence>
<organism evidence="20 21">
    <name type="scientific">Thioclava kandeliae</name>
    <dbReference type="NCBI Taxonomy" id="3070818"/>
    <lineage>
        <taxon>Bacteria</taxon>
        <taxon>Pseudomonadati</taxon>
        <taxon>Pseudomonadota</taxon>
        <taxon>Alphaproteobacteria</taxon>
        <taxon>Rhodobacterales</taxon>
        <taxon>Paracoccaceae</taxon>
        <taxon>Thioclava</taxon>
    </lineage>
</organism>
<keyword evidence="12 18" id="KW-0472">Membrane</keyword>
<evidence type="ECO:0000256" key="3">
    <source>
        <dbReference type="ARBA" id="ARBA00020887"/>
    </source>
</evidence>
<evidence type="ECO:0000256" key="18">
    <source>
        <dbReference type="SAM" id="Phobius"/>
    </source>
</evidence>
<feature type="region of interest" description="Disordered" evidence="17">
    <location>
        <begin position="342"/>
        <end position="466"/>
    </location>
</feature>
<dbReference type="Pfam" id="PF09397">
    <property type="entry name" value="FtsK_gamma"/>
    <property type="match status" value="1"/>
</dbReference>
<dbReference type="InterPro" id="IPR036388">
    <property type="entry name" value="WH-like_DNA-bd_sf"/>
</dbReference>
<feature type="compositionally biased region" description="Basic and acidic residues" evidence="17">
    <location>
        <begin position="397"/>
        <end position="423"/>
    </location>
</feature>
<comment type="caution">
    <text evidence="20">The sequence shown here is derived from an EMBL/GenBank/DDBJ whole genome shotgun (WGS) entry which is preliminary data.</text>
</comment>
<keyword evidence="6 18" id="KW-0812">Transmembrane</keyword>
<evidence type="ECO:0000256" key="14">
    <source>
        <dbReference type="ARBA" id="ARBA00024784"/>
    </source>
</evidence>
<evidence type="ECO:0000256" key="15">
    <source>
        <dbReference type="ARBA" id="ARBA00025923"/>
    </source>
</evidence>
<dbReference type="RefSeq" id="WP_350936581.1">
    <property type="nucleotide sequence ID" value="NZ_JAYWLC010000006.1"/>
</dbReference>
<keyword evidence="11" id="KW-0238">DNA-binding</keyword>
<evidence type="ECO:0000256" key="6">
    <source>
        <dbReference type="ARBA" id="ARBA00022692"/>
    </source>
</evidence>
<evidence type="ECO:0000256" key="1">
    <source>
        <dbReference type="ARBA" id="ARBA00004651"/>
    </source>
</evidence>
<evidence type="ECO:0000313" key="20">
    <source>
        <dbReference type="EMBL" id="MER5171960.1"/>
    </source>
</evidence>
<evidence type="ECO:0000256" key="11">
    <source>
        <dbReference type="ARBA" id="ARBA00023125"/>
    </source>
</evidence>
<name>A0ABV1SGC9_9RHOB</name>
<evidence type="ECO:0000256" key="16">
    <source>
        <dbReference type="PROSITE-ProRule" id="PRU00289"/>
    </source>
</evidence>